<feature type="compositionally biased region" description="Basic residues" evidence="1">
    <location>
        <begin position="47"/>
        <end position="57"/>
    </location>
</feature>
<feature type="compositionally biased region" description="Basic residues" evidence="1">
    <location>
        <begin position="18"/>
        <end position="33"/>
    </location>
</feature>
<feature type="non-terminal residue" evidence="2">
    <location>
        <position position="166"/>
    </location>
</feature>
<evidence type="ECO:0000256" key="1">
    <source>
        <dbReference type="SAM" id="MobiDB-lite"/>
    </source>
</evidence>
<dbReference type="AlphaFoldDB" id="A0A6J4SS70"/>
<feature type="region of interest" description="Disordered" evidence="1">
    <location>
        <begin position="1"/>
        <end position="114"/>
    </location>
</feature>
<dbReference type="EMBL" id="CADCVS010000274">
    <property type="protein sequence ID" value="CAA9503926.1"/>
    <property type="molecule type" value="Genomic_DNA"/>
</dbReference>
<name>A0A6J4SS70_9ACTN</name>
<proteinExistence type="predicted"/>
<feature type="compositionally biased region" description="Low complexity" evidence="1">
    <location>
        <begin position="1"/>
        <end position="17"/>
    </location>
</feature>
<sequence length="166" mass="17826">GDLGGRVLRGVAAGVGVRRPRRGARPRDRRRRVLGRDARRAAPGPRRLPRPRGRVLRGVHGDRVVAARAGARRGRPRHGALALPRPQHRAAVDRPASHGARARDDRDGHLRVPRRSGVPRALLLRRHELAAPARAVAADRLPGGAGDARARRRGDQGAARPGGASL</sequence>
<feature type="non-terminal residue" evidence="2">
    <location>
        <position position="1"/>
    </location>
</feature>
<organism evidence="2">
    <name type="scientific">uncultured Solirubrobacteraceae bacterium</name>
    <dbReference type="NCBI Taxonomy" id="1162706"/>
    <lineage>
        <taxon>Bacteria</taxon>
        <taxon>Bacillati</taxon>
        <taxon>Actinomycetota</taxon>
        <taxon>Thermoleophilia</taxon>
        <taxon>Solirubrobacterales</taxon>
        <taxon>Solirubrobacteraceae</taxon>
        <taxon>environmental samples</taxon>
    </lineage>
</organism>
<feature type="compositionally biased region" description="Basic and acidic residues" evidence="1">
    <location>
        <begin position="90"/>
        <end position="110"/>
    </location>
</feature>
<feature type="compositionally biased region" description="Low complexity" evidence="1">
    <location>
        <begin position="156"/>
        <end position="166"/>
    </location>
</feature>
<evidence type="ECO:0000313" key="2">
    <source>
        <dbReference type="EMBL" id="CAA9503926.1"/>
    </source>
</evidence>
<gene>
    <name evidence="2" type="ORF">AVDCRST_MAG30-2084</name>
</gene>
<protein>
    <submittedName>
        <fullName evidence="2">Uncharacterized protein</fullName>
    </submittedName>
</protein>
<accession>A0A6J4SS70</accession>
<reference evidence="2" key="1">
    <citation type="submission" date="2020-02" db="EMBL/GenBank/DDBJ databases">
        <authorList>
            <person name="Meier V. D."/>
        </authorList>
    </citation>
    <scope>NUCLEOTIDE SEQUENCE</scope>
    <source>
        <strain evidence="2">AVDCRST_MAG30</strain>
    </source>
</reference>
<feature type="region of interest" description="Disordered" evidence="1">
    <location>
        <begin position="135"/>
        <end position="166"/>
    </location>
</feature>